<proteinExistence type="predicted"/>
<evidence type="ECO:0000256" key="1">
    <source>
        <dbReference type="SAM" id="MobiDB-lite"/>
    </source>
</evidence>
<keyword evidence="2" id="KW-0472">Membrane</keyword>
<keyword evidence="2" id="KW-0812">Transmembrane</keyword>
<keyword evidence="2" id="KW-1133">Transmembrane helix</keyword>
<evidence type="ECO:0000313" key="4">
    <source>
        <dbReference type="Proteomes" id="UP000076609"/>
    </source>
</evidence>
<reference evidence="4" key="1">
    <citation type="submission" date="2016-01" db="EMBL/GenBank/DDBJ databases">
        <title>Draft genome of Chromobacterium sp. F49.</title>
        <authorList>
            <person name="Hong K.W."/>
        </authorList>
    </citation>
    <scope>NUCLEOTIDE SEQUENCE [LARGE SCALE GENOMIC DNA]</scope>
    <source>
        <strain evidence="4">CN3</strain>
    </source>
</reference>
<dbReference type="EMBL" id="LQQO01000001">
    <property type="protein sequence ID" value="KZE18729.1"/>
    <property type="molecule type" value="Genomic_DNA"/>
</dbReference>
<feature type="transmembrane region" description="Helical" evidence="2">
    <location>
        <begin position="80"/>
        <end position="102"/>
    </location>
</feature>
<keyword evidence="4" id="KW-1185">Reference proteome</keyword>
<evidence type="ECO:0000313" key="3">
    <source>
        <dbReference type="EMBL" id="KZE18729.1"/>
    </source>
</evidence>
<gene>
    <name evidence="3" type="ORF">AVT10_01420</name>
</gene>
<protein>
    <recommendedName>
        <fullName evidence="5">ATPase</fullName>
    </recommendedName>
</protein>
<evidence type="ECO:0000256" key="2">
    <source>
        <dbReference type="SAM" id="Phobius"/>
    </source>
</evidence>
<evidence type="ECO:0008006" key="5">
    <source>
        <dbReference type="Google" id="ProtNLM"/>
    </source>
</evidence>
<feature type="region of interest" description="Disordered" evidence="1">
    <location>
        <begin position="1"/>
        <end position="22"/>
    </location>
</feature>
<dbReference type="RefSeq" id="WP_066687340.1">
    <property type="nucleotide sequence ID" value="NZ_CP117025.1"/>
</dbReference>
<feature type="transmembrane region" description="Helical" evidence="2">
    <location>
        <begin position="48"/>
        <end position="68"/>
    </location>
</feature>
<organism evidence="3 4">
    <name type="scientific">Sphingomonas hankookensis</name>
    <dbReference type="NCBI Taxonomy" id="563996"/>
    <lineage>
        <taxon>Bacteria</taxon>
        <taxon>Pseudomonadati</taxon>
        <taxon>Pseudomonadota</taxon>
        <taxon>Alphaproteobacteria</taxon>
        <taxon>Sphingomonadales</taxon>
        <taxon>Sphingomonadaceae</taxon>
        <taxon>Sphingomonas</taxon>
    </lineage>
</organism>
<dbReference type="Proteomes" id="UP000076609">
    <property type="component" value="Unassembled WGS sequence"/>
</dbReference>
<accession>A0ABR5YG98</accession>
<name>A0ABR5YG98_9SPHN</name>
<sequence length="761" mass="80881">MNGGSNNGLQQHRHDADDGFTAPHAVTDDTQHWLAEAFPDAEPIRRNWIGPSIAGLVVVAWIGGMLAWSAPSLPALGPIGMASFIAALCVPPMLVGIGWLLLRRNSRSEARRFAATAQSMRAEAFALEQVLESVRRTLAESRAEVVEQSASLMMLGDAATGRLRGISADMREQIAAIGETTATLDRMSQTTEQRLATVLATLPRAHSETAELAALLDATGLTASERVAALDAQLANVAQQSREADELAGGAAQRLAAHMNRMEATSESAGARLESVIATMSGAIDAVLDRAAAAIDESRKAITAQGDATIAMIEANGSAIERAGREGAEQLATRVAQIDGSIRSLAAQLDDRRRDSEALLTLLNDGLSGVDERFDVLRTTGVERAQAVAGSVGALTQVADALAEALANGDDTARRVIATAEEVLTALDAAAREMDETLPGALDRLDARIADSRAVVAGSKPELLALVTAAESTHDAIEAIAGVVAMQRDTLSTVQQSLLDTLDRGAERIEGVRTIVDDTIATTVRFAEDAAPRLSEAMLRIRDTAEAASQQARDTLAKVLPDAARDLETQGARALANAVDNAVTAQVAELSTIANHAVASAIEASERLSRQMLDIADTSKQLDERIAAARAEREAADSDQFSRRVSLLIEAMNSAAIDIARSLSTDVSDTAWAAYLKGDRGVFTRRAVRLIDSAQAREIASLYDQDDGFRDQVNRYIHDFEAMLRHILTLRDGSPMGVTLLSSDMGKLYVVLAQAIERLRS</sequence>
<comment type="caution">
    <text evidence="3">The sequence shown here is derived from an EMBL/GenBank/DDBJ whole genome shotgun (WGS) entry which is preliminary data.</text>
</comment>